<keyword evidence="2" id="KW-1185">Reference proteome</keyword>
<organism evidence="1 2">
    <name type="scientific">Portunus trituberculatus</name>
    <name type="common">Swimming crab</name>
    <name type="synonym">Neptunus trituberculatus</name>
    <dbReference type="NCBI Taxonomy" id="210409"/>
    <lineage>
        <taxon>Eukaryota</taxon>
        <taxon>Metazoa</taxon>
        <taxon>Ecdysozoa</taxon>
        <taxon>Arthropoda</taxon>
        <taxon>Crustacea</taxon>
        <taxon>Multicrustacea</taxon>
        <taxon>Malacostraca</taxon>
        <taxon>Eumalacostraca</taxon>
        <taxon>Eucarida</taxon>
        <taxon>Decapoda</taxon>
        <taxon>Pleocyemata</taxon>
        <taxon>Brachyura</taxon>
        <taxon>Eubrachyura</taxon>
        <taxon>Portunoidea</taxon>
        <taxon>Portunidae</taxon>
        <taxon>Portuninae</taxon>
        <taxon>Portunus</taxon>
    </lineage>
</organism>
<evidence type="ECO:0000313" key="1">
    <source>
        <dbReference type="EMBL" id="MPC46743.1"/>
    </source>
</evidence>
<dbReference type="Proteomes" id="UP000324222">
    <property type="component" value="Unassembled WGS sequence"/>
</dbReference>
<reference evidence="1 2" key="1">
    <citation type="submission" date="2019-05" db="EMBL/GenBank/DDBJ databases">
        <title>Another draft genome of Portunus trituberculatus and its Hox gene families provides insights of decapod evolution.</title>
        <authorList>
            <person name="Jeong J.-H."/>
            <person name="Song I."/>
            <person name="Kim S."/>
            <person name="Choi T."/>
            <person name="Kim D."/>
            <person name="Ryu S."/>
            <person name="Kim W."/>
        </authorList>
    </citation>
    <scope>NUCLEOTIDE SEQUENCE [LARGE SCALE GENOMIC DNA]</scope>
    <source>
        <tissue evidence="1">Muscle</tissue>
    </source>
</reference>
<protein>
    <submittedName>
        <fullName evidence="1">Uncharacterized protein</fullName>
    </submittedName>
</protein>
<dbReference type="AlphaFoldDB" id="A0A5B7FNV6"/>
<dbReference type="EMBL" id="VSRR010007351">
    <property type="protein sequence ID" value="MPC46743.1"/>
    <property type="molecule type" value="Genomic_DNA"/>
</dbReference>
<proteinExistence type="predicted"/>
<evidence type="ECO:0000313" key="2">
    <source>
        <dbReference type="Proteomes" id="UP000324222"/>
    </source>
</evidence>
<sequence length="96" mass="10208">MGGSSGSVRRKRKVVSMGLGRRPHVDCAFLGIRVCSGFLQVSQWPCLASQASVSFETQKMSPLESSMLIISEQTVCSVGSPASPLLSLSPAETQIH</sequence>
<comment type="caution">
    <text evidence="1">The sequence shown here is derived from an EMBL/GenBank/DDBJ whole genome shotgun (WGS) entry which is preliminary data.</text>
</comment>
<gene>
    <name evidence="1" type="ORF">E2C01_040468</name>
</gene>
<name>A0A5B7FNV6_PORTR</name>
<accession>A0A5B7FNV6</accession>